<dbReference type="AlphaFoldDB" id="A0A836H9C6"/>
<keyword evidence="5" id="KW-1185">Reference proteome</keyword>
<organism evidence="3 5">
    <name type="scientific">Leishmania martiniquensis</name>
    <dbReference type="NCBI Taxonomy" id="1580590"/>
    <lineage>
        <taxon>Eukaryota</taxon>
        <taxon>Discoba</taxon>
        <taxon>Euglenozoa</taxon>
        <taxon>Kinetoplastea</taxon>
        <taxon>Metakinetoplastina</taxon>
        <taxon>Trypanosomatida</taxon>
        <taxon>Trypanosomatidae</taxon>
        <taxon>Leishmaniinae</taxon>
        <taxon>Leishmania</taxon>
    </lineage>
</organism>
<evidence type="ECO:0000259" key="2">
    <source>
        <dbReference type="Pfam" id="PF01764"/>
    </source>
</evidence>
<dbReference type="EMBL" id="JAFEUZ010000016">
    <property type="protein sequence ID" value="KAG5481971.1"/>
    <property type="molecule type" value="Genomic_DNA"/>
</dbReference>
<dbReference type="GO" id="GO:0006629">
    <property type="term" value="P:lipid metabolic process"/>
    <property type="evidence" value="ECO:0007669"/>
    <property type="project" value="InterPro"/>
</dbReference>
<protein>
    <recommendedName>
        <fullName evidence="2">Fungal lipase-type domain-containing protein</fullName>
    </recommendedName>
</protein>
<evidence type="ECO:0000313" key="5">
    <source>
        <dbReference type="Proteomes" id="UP000673552"/>
    </source>
</evidence>
<evidence type="ECO:0000313" key="4">
    <source>
        <dbReference type="EMBL" id="KAG5481971.1"/>
    </source>
</evidence>
<gene>
    <name evidence="3" type="ORF">LSCM1_05679</name>
    <name evidence="4" type="ORF">LSCM1_05683</name>
</gene>
<dbReference type="PANTHER" id="PTHR45856">
    <property type="entry name" value="ALPHA/BETA-HYDROLASES SUPERFAMILY PROTEIN"/>
    <property type="match status" value="1"/>
</dbReference>
<evidence type="ECO:0000256" key="1">
    <source>
        <dbReference type="SAM" id="SignalP"/>
    </source>
</evidence>
<reference evidence="5" key="2">
    <citation type="journal article" date="2021" name="Sci. Data">
        <title>Chromosome-scale genome sequencing, assembly and annotation of six genomes from subfamily Leishmaniinae.</title>
        <authorList>
            <person name="Almutairi H."/>
            <person name="Urbaniak M.D."/>
            <person name="Bates M.D."/>
            <person name="Jariyapan N."/>
            <person name="Kwakye-Nuako G."/>
            <person name="Thomaz Soccol V."/>
            <person name="Al-Salem W.S."/>
            <person name="Dillon R.J."/>
            <person name="Bates P.A."/>
            <person name="Gatherer D."/>
        </authorList>
    </citation>
    <scope>NUCLEOTIDE SEQUENCE [LARGE SCALE GENOMIC DNA]</scope>
</reference>
<feature type="chain" id="PRO_5044663491" description="Fungal lipase-type domain-containing protein" evidence="1">
    <location>
        <begin position="29"/>
        <end position="299"/>
    </location>
</feature>
<dbReference type="Gene3D" id="3.40.50.1820">
    <property type="entry name" value="alpha/beta hydrolase"/>
    <property type="match status" value="1"/>
</dbReference>
<keyword evidence="1" id="KW-0732">Signal</keyword>
<dbReference type="SUPFAM" id="SSF53474">
    <property type="entry name" value="alpha/beta-Hydrolases"/>
    <property type="match status" value="1"/>
</dbReference>
<name>A0A836H9C6_9TRYP</name>
<comment type="caution">
    <text evidence="3">The sequence shown here is derived from an EMBL/GenBank/DDBJ whole genome shotgun (WGS) entry which is preliminary data.</text>
</comment>
<dbReference type="RefSeq" id="XP_067179760.1">
    <property type="nucleotide sequence ID" value="XM_067323125.1"/>
</dbReference>
<dbReference type="KEGG" id="lmat:92515637"/>
<dbReference type="Pfam" id="PF01764">
    <property type="entry name" value="Lipase_3"/>
    <property type="match status" value="1"/>
</dbReference>
<feature type="domain" description="Fungal lipase-type" evidence="2">
    <location>
        <begin position="96"/>
        <end position="240"/>
    </location>
</feature>
<dbReference type="EMBL" id="JAFEUZ010000016">
    <property type="protein sequence ID" value="KAG5481967.1"/>
    <property type="molecule type" value="Genomic_DNA"/>
</dbReference>
<dbReference type="InterPro" id="IPR029058">
    <property type="entry name" value="AB_hydrolase_fold"/>
</dbReference>
<accession>A0A836H9C6</accession>
<sequence length="299" mass="33408">MYRLPPALRTVCGACVVLCALLASLAVAQKPYSFDEAWRAHFFSRASYCKTRLISSWTCGPACRNVSNFRVTTIMYDYEMDTSGFMGLDHANKQIVVAFRGANDIEKFLREFSDTIVSYELRYICGRRCSVNLDFSHAFASLRDKTRSALLQLIRANPTYEVLVTGHSLGGALAVLAAADLQVQLNNLGGSPRYKPVSLYTFGAPRVGNSAFSRWVDALLAKGAKYRITHGRDPVVRIPSLWFGYMHTTSEVFYRTRSNDSVVMCMDSPGLEDSECSIDMVSGWTEDHMNYLGDTVKCE</sequence>
<dbReference type="OrthoDB" id="257725at2759"/>
<dbReference type="GeneID" id="92515637"/>
<feature type="signal peptide" evidence="1">
    <location>
        <begin position="1"/>
        <end position="28"/>
    </location>
</feature>
<dbReference type="PANTHER" id="PTHR45856:SF25">
    <property type="entry name" value="FUNGAL LIPASE-LIKE DOMAIN-CONTAINING PROTEIN"/>
    <property type="match status" value="1"/>
</dbReference>
<reference evidence="5" key="1">
    <citation type="journal article" date="2021" name="Microbiol. Resour. Announc.">
        <title>LGAAP: Leishmaniinae Genome Assembly and Annotation Pipeline.</title>
        <authorList>
            <person name="Almutairi H."/>
            <person name="Urbaniak M.D."/>
            <person name="Bates M.D."/>
            <person name="Jariyapan N."/>
            <person name="Kwakye-Nuako G."/>
            <person name="Thomaz-Soccol V."/>
            <person name="Al-Salem W.S."/>
            <person name="Dillon R.J."/>
            <person name="Bates P.A."/>
            <person name="Gatherer D."/>
        </authorList>
    </citation>
    <scope>NUCLEOTIDE SEQUENCE [LARGE SCALE GENOMIC DNA]</scope>
</reference>
<dbReference type="InterPro" id="IPR002921">
    <property type="entry name" value="Fungal_lipase-type"/>
</dbReference>
<dbReference type="CDD" id="cd00519">
    <property type="entry name" value="Lipase_3"/>
    <property type="match status" value="1"/>
</dbReference>
<proteinExistence type="predicted"/>
<evidence type="ECO:0000313" key="3">
    <source>
        <dbReference type="EMBL" id="KAG5481967.1"/>
    </source>
</evidence>
<dbReference type="InterPro" id="IPR051218">
    <property type="entry name" value="Sec_MonoDiacylglyc_Lipase"/>
</dbReference>
<reference evidence="3" key="3">
    <citation type="submission" date="2021-03" db="EMBL/GenBank/DDBJ databases">
        <title>Leishmania (Mundinia) martiniquensis Genome sequencing and assembly.</title>
        <authorList>
            <person name="Almutairi H."/>
            <person name="Gatherer D."/>
        </authorList>
    </citation>
    <scope>NUCLEOTIDE SEQUENCE</scope>
    <source>
        <strain evidence="3">LSCM1</strain>
    </source>
</reference>
<dbReference type="Proteomes" id="UP000673552">
    <property type="component" value="Unassembled WGS sequence"/>
</dbReference>